<feature type="region of interest" description="Disordered" evidence="6">
    <location>
        <begin position="1823"/>
        <end position="1876"/>
    </location>
</feature>
<feature type="compositionally biased region" description="Polar residues" evidence="6">
    <location>
        <begin position="1014"/>
        <end position="1024"/>
    </location>
</feature>
<feature type="compositionally biased region" description="Basic residues" evidence="6">
    <location>
        <begin position="1649"/>
        <end position="1665"/>
    </location>
</feature>
<feature type="region of interest" description="Disordered" evidence="6">
    <location>
        <begin position="3289"/>
        <end position="3316"/>
    </location>
</feature>
<evidence type="ECO:0000259" key="8">
    <source>
        <dbReference type="Pfam" id="PF14733"/>
    </source>
</evidence>
<evidence type="ECO:0000256" key="2">
    <source>
        <dbReference type="ARBA" id="ARBA00023015"/>
    </source>
</evidence>
<feature type="compositionally biased region" description="Gly residues" evidence="6">
    <location>
        <begin position="1454"/>
        <end position="1463"/>
    </location>
</feature>
<feature type="compositionally biased region" description="Basic residues" evidence="6">
    <location>
        <begin position="1727"/>
        <end position="1737"/>
    </location>
</feature>
<keyword evidence="5" id="KW-0539">Nucleus</keyword>
<feature type="compositionally biased region" description="Basic residues" evidence="6">
    <location>
        <begin position="1040"/>
        <end position="1052"/>
    </location>
</feature>
<feature type="compositionally biased region" description="Polar residues" evidence="6">
    <location>
        <begin position="153"/>
        <end position="165"/>
    </location>
</feature>
<feature type="compositionally biased region" description="Basic and acidic residues" evidence="6">
    <location>
        <begin position="2602"/>
        <end position="2619"/>
    </location>
</feature>
<dbReference type="GO" id="GO:0003700">
    <property type="term" value="F:DNA-binding transcription factor activity"/>
    <property type="evidence" value="ECO:0007669"/>
    <property type="project" value="InterPro"/>
</dbReference>
<feature type="compositionally biased region" description="Basic and acidic residues" evidence="6">
    <location>
        <begin position="55"/>
        <end position="90"/>
    </location>
</feature>
<evidence type="ECO:0000259" key="7">
    <source>
        <dbReference type="Pfam" id="PF00847"/>
    </source>
</evidence>
<accession>A0A0J9TKX2</accession>
<feature type="region of interest" description="Disordered" evidence="6">
    <location>
        <begin position="983"/>
        <end position="1081"/>
    </location>
</feature>
<feature type="compositionally biased region" description="Basic and acidic residues" evidence="6">
    <location>
        <begin position="370"/>
        <end position="383"/>
    </location>
</feature>
<feature type="domain" description="AP2-coincident C-terminal" evidence="8">
    <location>
        <begin position="3417"/>
        <end position="3530"/>
    </location>
</feature>
<feature type="region of interest" description="Disordered" evidence="6">
    <location>
        <begin position="1636"/>
        <end position="1670"/>
    </location>
</feature>
<evidence type="ECO:0000256" key="3">
    <source>
        <dbReference type="ARBA" id="ARBA00023125"/>
    </source>
</evidence>
<keyword evidence="3" id="KW-0238">DNA-binding</keyword>
<feature type="compositionally biased region" description="Basic and acidic residues" evidence="6">
    <location>
        <begin position="3043"/>
        <end position="3055"/>
    </location>
</feature>
<dbReference type="Pfam" id="PF14733">
    <property type="entry name" value="ACDC"/>
    <property type="match status" value="1"/>
</dbReference>
<evidence type="ECO:0000256" key="6">
    <source>
        <dbReference type="SAM" id="MobiDB-lite"/>
    </source>
</evidence>
<dbReference type="Pfam" id="PF00847">
    <property type="entry name" value="AP2"/>
    <property type="match status" value="1"/>
</dbReference>
<gene>
    <name evidence="9" type="ORF">PVMG_04751</name>
</gene>
<dbReference type="EMBL" id="KQ234986">
    <property type="protein sequence ID" value="KMZ95402.1"/>
    <property type="molecule type" value="Genomic_DNA"/>
</dbReference>
<dbReference type="OrthoDB" id="387736at2759"/>
<dbReference type="InterPro" id="IPR001471">
    <property type="entry name" value="AP2/ERF_dom"/>
</dbReference>
<evidence type="ECO:0000313" key="10">
    <source>
        <dbReference type="Proteomes" id="UP000053776"/>
    </source>
</evidence>
<proteinExistence type="predicted"/>
<feature type="region of interest" description="Disordered" evidence="6">
    <location>
        <begin position="257"/>
        <end position="296"/>
    </location>
</feature>
<feature type="compositionally biased region" description="Basic and acidic residues" evidence="6">
    <location>
        <begin position="391"/>
        <end position="413"/>
    </location>
</feature>
<keyword evidence="2" id="KW-0805">Transcription regulation</keyword>
<evidence type="ECO:0000256" key="4">
    <source>
        <dbReference type="ARBA" id="ARBA00023163"/>
    </source>
</evidence>
<feature type="domain" description="AP2/ERF" evidence="7">
    <location>
        <begin position="899"/>
        <end position="948"/>
    </location>
</feature>
<dbReference type="InterPro" id="IPR028078">
    <property type="entry name" value="ACDC"/>
</dbReference>
<sequence length="3546" mass="385215">MDGRKCELDARCDELRTGNEETPQRNPSNVGKDYVGGCVKINLTASLDLKDKEKEVNPWGEKRGTHCKLNEDGRSEHRGGASDVKDHFEKSVSCAQVNLSGGEQEGSLSSRNDLHDQEGEREKEKAIEKDKEKTKDGSQINQRIRTHVICTGGRTTAPSPQQQRGGESKRIDLPPVEKKNPHDGGTSRGNTNMISSGDQRRSGVDGLHISAREQNANRASTNLGTWCNWEVSVNDQVSSTRGVPKEGAHLREAIRVPSVGADDNADEEAQKECTVVQGGSNLPHGNEEQEEERKTNPIMQQSLAQLSRNNCMNRSGSYVQNGEKHNLYEQNYPRSANLEMNLVGESHLDEKDRRGNVPPGGDSDWVSTLNRRETPQNVEDHPRGSCPVVKDTAHLRKNPHGEEETREGSSKEDTPVGAIFHERYIPPVSCTDTRETADNIVETNRTFEQKERSPSQVRVGGAPRRYNPGRDLSTQRSEDNIHTICSLSYVSALQRGNQNESKGGRSLQVGCNNVFISIDAGITEITQNRTAEAPNGGTPKLPEPVRQNDNQLGIPHGEIKKVGKDNLEGYPSGEGDKTNVGEADLEEGPNGAVSHERVTLFPCDVTIGMISSGKIGIPAWEEKNEAVSYKVIENEKDAHLADGNEERFSCEKREVVRLDGAPPSAPPVRENSQEGRSETSSATRIGKLDKEATRNGVERTVAEGERKKKDSSPEICKVNVDVSKEVDEKSRGNPISPCRGSEHGFTSQDLLSRSKYIAGNQLVGVLPSTLVSLGYTPDAHGVARRTSRTRFGERKGIHMVDAKWSEGGNPIVESYQRSGNIPMGTYPNGHEEIVTHRDDAFSSFEKEMNSALLDLHKEGADDCQDNFTQLGDCKKKKKRTGIPLNERKYYRVLAKQMIKIQGLTFDHNQIRWIAYWKNENNKQIQKHFPVCKYGFYKARQLALEFRNSKFDSGCGAVRSGAVGGGAAGVGTLGGEAETIQRVTTSEVDKQGGNTPQSGKKSSHKKDAATPKVSEPTQKGSQTTETRTKNKRKDPKVGMHNPRKRSRVSRRRVHLGEESGGVVANASHAEGTTKEENEPKDVDEKSNLKLVNKRINTSKGSVYGGNSPAGRSSVGSFSGGGHAGMRRHDLKNVPNVVALQNGGNLNSMQNSPHSTISRGFPAFAGGQVVGGVSGPRGCIGGSGHSYDQGTHATTEGQTPNRHAYATGPYGPASFYKQNGMISTGPHGNAWGSTHGRTDSYTYMVNNFAAMPRGQNIAMAACRRGLPSEAAYLSHGISGEVLPKGQFTDSCRSVAYQNPMNREGHLNRVRQSPTNQLSPFFGANYGGNSQTVTGAAVSSNWGGHTPIGSYIDGSNFHHVGMKNQGGGIYSPRFGGQQSGSPQHMRSGTYQYSMSEGRAQVMGSHFNRANKVADGTWNRPCEEGNGENPSDNLTMQGGVKNALEGQRVRSSATSSGSGVGGMGGQGIVKTDCALPEGDNSTEEKQQEGMDLSLNVNLHSRVGGERSERETWNLTRASTATHISEHLSELVNVSRSAHYERSQGGSLPSEGAALAEVIGLRNTGDETTRGKANVLGNPTESFGRRVNSPEQWISIHPMEKAKVLMNNASVESGEAGRVTCGHSEEGVPSACVVDTACTNQERKKSERNVSGKSKGKKSNSVKKANRKGGKSCSDVHIRGSGMALLCEGDMPSRSCQWYGEDASGEVHTIGGGEHNQGGISNGGVVKESKKQSRKKSAKRKKEKNELDVAHLSGKQNRSECNQISDANNKGNEEASCEESGHSKWTHSMGVMHRKAIPNEEPKKAAIYGEGSCASEKQLDPCGQLNRLTQNSPFSVPNGEPSVPRGVFPPSDAQNDENGSVKGTNELAKKETAENEEGEEEMYTYKPNQLEKNSCNDHDEDEYYYSEILKMPKIKGVHFDIRQKRWCAYGHKKKECFSVYRYGFLIARELAVKSRLKVQKRKNSLKLKKNKNCMNGESGCGENGGSSAKKRQLVGDKQTHSSDQWEVSHLPYDGTDGNGNPGSLNDYTGPPSPIGSAECTPTPNVSGQKGDPMGSSTPTGGSHEKDEQREDMGERTELWNGAEVNANLFPIRFEHSRETESLKGPRVSGGKLRAYNGREASAASGASGARQPYGDNPYGGCCLSPDSYANRSYTGVPIEVDPTRRYYTGEVGSRGGSGTHNVVPLPSMVHHSGKDKHFSYPGSENRMSSVNRVEEPFAFNRPNEQICLSGQVKRDNFYGAYDASGGTNQMMNCNLERGASNPANMGNVERGVLRGANNDCQSYGGGASWYSVARANGGMQKMGSVPIGPIPIGAIPIGGILTGGIPVGPAPPLGNGAMKSNLASDEALKRLSRIALLNEGHFANRREHVSGNEVISTQGGFPLGVGAALPIDAKKTCVPEMQQRSRANNRTHRSGLTDGTSQFVHNREVAILEPVVESKPNKKRPKKDVVQNGYWGFIDNWGKGTTGGSDQGGGTDLATNGVAHVNNASLGNNGGTPFFEANGGSMGGATPTGGGEFETVGGRSGVSIGAANEEATRVDGMPNVGGHFLGLSPSPQHAAPQNMLPQFPHVNSTQVPFLQSWGAHQGKNLPSGNISTGMNANQWGIRNKGDRQNGGRQNGERQNDAGRVIHMSETNFLQNDMNRGGVKNYSAVRSVEPFGVHHLMGSTPWRGRNVQSDCSKGRMASCMLVEEKTNYEAGKEPHLQYDQHMASIRSGYPEYAMHPCVDVSDPFVQNGEYITHARRNYGGDASAKLLEEGKKQTDKHSHENEKKFLHKVFQDNRNIGRIEVGMKNNPVGSGLQKSKRLNFEEVNMFHAEVREPIVSGNSVEVAAKEHKNGGDYAKQWVQLNGEAVYYDRAVSYDRVDVGKTDRKATNKGVKIMKREKKKKRKKEHITPQGGDHIFHSLDAAHVKCEEKQTRSNDSKRSKNGFANFRGSNETCATAEEGAQVCLLLGSTLEGNEGASNGAVAVLDTTRSDAGGRRRRRSEVVGKNNCGKEKNAQLSISRGGENLGGASLAGMGFNGRGAQAKEKKTPKGNNKMLDATTTGEEGEKHSQLHPRRGDFPLLQNQTGELICQGTDPYGGMVVTTQGGSPRHVNQREEQKWDPFVFFRGTGGGGQENILCDDHGEVVLHGGSPYGHCSSFSRTNGESPQRGIKCEQLKGQQINPLEESPTVSRFETPYGGEQSGRFTEEAANGVVLNNVDASSADRLPLSANRSNAREVNHLDVLAGALRERRFDGGSYREVPNCHLGRGAEEKASTDDVHRFEADRMMAAAEVFLNGDYFGVCGDVPLPTGPPPASGMVSDGPGGGQNEWSRHSRKRDGKKGTILKNVHIVKEYGERFPPRGAEEGGVPCESAADGNTSGEDSLLDRFCLFIFGSMKVSELVPMHCVGTEMEEVLLAEPYREDACLSLHDLNINRAKDVIQTIHFKKLILKYLLMDLFRNTSVTEFSKMTADRTHFLVNPQKCASSYPLTSEIDKSRDLLQRVERYHLKFVNNIYDQKIVQMYWDVFVTCLVKNVTASVLPFEEHCMVMRSLLLLYLDGSAPGGASCK</sequence>
<feature type="region of interest" description="Disordered" evidence="6">
    <location>
        <begin position="1442"/>
        <end position="1485"/>
    </location>
</feature>
<protein>
    <recommendedName>
        <fullName evidence="11">AP2/ERF domain-containing protein</fullName>
    </recommendedName>
</protein>
<comment type="subcellular location">
    <subcellularLocation>
        <location evidence="1">Nucleus</location>
    </subcellularLocation>
</comment>
<evidence type="ECO:0000256" key="5">
    <source>
        <dbReference type="ARBA" id="ARBA00023242"/>
    </source>
</evidence>
<dbReference type="GO" id="GO:0005634">
    <property type="term" value="C:nucleus"/>
    <property type="evidence" value="ECO:0007669"/>
    <property type="project" value="UniProtKB-SubCell"/>
</dbReference>
<evidence type="ECO:0000256" key="1">
    <source>
        <dbReference type="ARBA" id="ARBA00004123"/>
    </source>
</evidence>
<feature type="compositionally biased region" description="Basic and acidic residues" evidence="6">
    <location>
        <begin position="686"/>
        <end position="712"/>
    </location>
</feature>
<feature type="region of interest" description="Disordered" evidence="6">
    <location>
        <begin position="1702"/>
        <end position="1784"/>
    </location>
</feature>
<feature type="compositionally biased region" description="Basic and acidic residues" evidence="6">
    <location>
        <begin position="166"/>
        <end position="182"/>
    </location>
</feature>
<dbReference type="Gene3D" id="1.20.5.2050">
    <property type="match status" value="2"/>
</dbReference>
<feature type="region of interest" description="Disordered" evidence="6">
    <location>
        <begin position="2600"/>
        <end position="2619"/>
    </location>
</feature>
<reference evidence="9 10" key="1">
    <citation type="submission" date="2011-08" db="EMBL/GenBank/DDBJ databases">
        <title>The Genome Sequence of Plasmodium vivax Mauritania I.</title>
        <authorList>
            <consortium name="The Broad Institute Genome Sequencing Platform"/>
            <consortium name="The Broad Institute Genome Sequencing Center for Infectious Disease"/>
            <person name="Neafsey D."/>
            <person name="Carlton J."/>
            <person name="Barnwell J."/>
            <person name="Collins W."/>
            <person name="Escalante A."/>
            <person name="Mullikin J."/>
            <person name="Saul A."/>
            <person name="Guigo R."/>
            <person name="Camara F."/>
            <person name="Young S.K."/>
            <person name="Zeng Q."/>
            <person name="Gargeya S."/>
            <person name="Fitzgerald M."/>
            <person name="Haas B."/>
            <person name="Abouelleil A."/>
            <person name="Alvarado L."/>
            <person name="Arachchi H.M."/>
            <person name="Berlin A."/>
            <person name="Brown A."/>
            <person name="Chapman S.B."/>
            <person name="Chen Z."/>
            <person name="Dunbar C."/>
            <person name="Freedman E."/>
            <person name="Gearin G."/>
            <person name="Gellesch M."/>
            <person name="Goldberg J."/>
            <person name="Griggs A."/>
            <person name="Gujja S."/>
            <person name="Heiman D."/>
            <person name="Howarth C."/>
            <person name="Larson L."/>
            <person name="Lui A."/>
            <person name="MacDonald P.J.P."/>
            <person name="Montmayeur A."/>
            <person name="Murphy C."/>
            <person name="Neiman D."/>
            <person name="Pearson M."/>
            <person name="Priest M."/>
            <person name="Roberts A."/>
            <person name="Saif S."/>
            <person name="Shea T."/>
            <person name="Shenoy N."/>
            <person name="Sisk P."/>
            <person name="Stolte C."/>
            <person name="Sykes S."/>
            <person name="Wortman J."/>
            <person name="Nusbaum C."/>
            <person name="Birren B."/>
        </authorList>
    </citation>
    <scope>NUCLEOTIDE SEQUENCE [LARGE SCALE GENOMIC DNA]</scope>
    <source>
        <strain evidence="9 10">Mauritania I</strain>
    </source>
</reference>
<name>A0A0J9TKX2_PLAVI</name>
<feature type="compositionally biased region" description="Basic and acidic residues" evidence="6">
    <location>
        <begin position="112"/>
        <end position="136"/>
    </location>
</feature>
<feature type="compositionally biased region" description="Basic and acidic residues" evidence="6">
    <location>
        <begin position="1070"/>
        <end position="1081"/>
    </location>
</feature>
<evidence type="ECO:0008006" key="11">
    <source>
        <dbReference type="Google" id="ProtNLM"/>
    </source>
</evidence>
<feature type="compositionally biased region" description="Polar residues" evidence="6">
    <location>
        <begin position="983"/>
        <end position="999"/>
    </location>
</feature>
<feature type="compositionally biased region" description="Basic and acidic residues" evidence="6">
    <location>
        <begin position="2057"/>
        <end position="2069"/>
    </location>
</feature>
<feature type="region of interest" description="Disordered" evidence="6">
    <location>
        <begin position="348"/>
        <end position="413"/>
    </location>
</feature>
<feature type="region of interest" description="Disordered" evidence="6">
    <location>
        <begin position="447"/>
        <end position="477"/>
    </location>
</feature>
<feature type="region of interest" description="Disordered" evidence="6">
    <location>
        <begin position="55"/>
        <end position="203"/>
    </location>
</feature>
<feature type="compositionally biased region" description="Low complexity" evidence="6">
    <location>
        <begin position="99"/>
        <end position="110"/>
    </location>
</feature>
<evidence type="ECO:0000313" key="9">
    <source>
        <dbReference type="EMBL" id="KMZ95402.1"/>
    </source>
</evidence>
<dbReference type="GO" id="GO:0003677">
    <property type="term" value="F:DNA binding"/>
    <property type="evidence" value="ECO:0007669"/>
    <property type="project" value="UniProtKB-KW"/>
</dbReference>
<feature type="compositionally biased region" description="Polar residues" evidence="6">
    <location>
        <begin position="1749"/>
        <end position="1765"/>
    </location>
</feature>
<keyword evidence="4" id="KW-0804">Transcription</keyword>
<feature type="region of interest" description="Disordered" evidence="6">
    <location>
        <begin position="657"/>
        <end position="712"/>
    </location>
</feature>
<dbReference type="Proteomes" id="UP000053776">
    <property type="component" value="Unassembled WGS sequence"/>
</dbReference>
<feature type="region of interest" description="Disordered" evidence="6">
    <location>
        <begin position="1965"/>
        <end position="2069"/>
    </location>
</feature>
<feature type="region of interest" description="Disordered" evidence="6">
    <location>
        <begin position="1560"/>
        <end position="1581"/>
    </location>
</feature>
<feature type="compositionally biased region" description="Polar residues" evidence="6">
    <location>
        <begin position="1847"/>
        <end position="1858"/>
    </location>
</feature>
<feature type="compositionally biased region" description="Basic and acidic residues" evidence="6">
    <location>
        <begin position="1636"/>
        <end position="1645"/>
    </location>
</feature>
<organism evidence="9 10">
    <name type="scientific">Plasmodium vivax Mauritania I</name>
    <dbReference type="NCBI Taxonomy" id="1035515"/>
    <lineage>
        <taxon>Eukaryota</taxon>
        <taxon>Sar</taxon>
        <taxon>Alveolata</taxon>
        <taxon>Apicomplexa</taxon>
        <taxon>Aconoidasida</taxon>
        <taxon>Haemosporida</taxon>
        <taxon>Plasmodiidae</taxon>
        <taxon>Plasmodium</taxon>
        <taxon>Plasmodium (Plasmodium)</taxon>
    </lineage>
</organism>
<feature type="compositionally biased region" description="Basic and acidic residues" evidence="6">
    <location>
        <begin position="285"/>
        <end position="295"/>
    </location>
</feature>
<feature type="compositionally biased region" description="Polar residues" evidence="6">
    <location>
        <begin position="188"/>
        <end position="197"/>
    </location>
</feature>
<feature type="compositionally biased region" description="Gly residues" evidence="6">
    <location>
        <begin position="1705"/>
        <end position="1717"/>
    </location>
</feature>
<feature type="region of interest" description="Disordered" evidence="6">
    <location>
        <begin position="3019"/>
        <end position="3055"/>
    </location>
</feature>